<keyword evidence="1" id="KW-0732">Signal</keyword>
<dbReference type="GeneID" id="64696474"/>
<proteinExistence type="predicted"/>
<comment type="caution">
    <text evidence="2">The sequence shown here is derived from an EMBL/GenBank/DDBJ whole genome shotgun (WGS) entry which is preliminary data.</text>
</comment>
<evidence type="ECO:0000313" key="2">
    <source>
        <dbReference type="EMBL" id="KAG2094659.1"/>
    </source>
</evidence>
<sequence length="603" mass="67976">MVSTLLLLWFTKPTLASLCNAKNERCSGNKNDLVGRLLDWHLAQNLPCTQMTLEASTTGKEVRNNQRKAEEYISASSEVDSDTLMTYTRIVLVALCSEQHLNIVSQKKILVQRLIRWRAEKDQHNNNDHGVPTDFENIHNSHSEDPAGRPSDMNDDQLHCVVLGKSLVTEIQKDMLRTELPTWFSRAPKALGSKAQDMVDAYSRFAGEDRRGTRIRDVLQWEKPVTAQGQTHPTTKEVVLEEELYSALLQLIDTTEKLRYVGEGDPSSKPEAGRITKIFLHHQYSTNDSMIEETFIALQTLIPLSDTDVPYNPYRQYPLAGGFLCYNEYHTNYHVIRPSSVICHYARKPMRVQRIRQPCVHVLPLDRLMKSTELPSLEVHDEQVINSTPNTLTNTTFHAGTVLVFVPSILSALRDSYVVRIFELYNNRLPTEFSGEDLNVNHRSIYSALSCHVCVTPSNTHHRAIRSVLDIDIPEFNSHSAASSDTTNKNHCCSEFYFQAPQHTPIWLPHLCVPPSPTKLGRLPPQGSGKSQLVEKDNKGKHVVDECKGDPTLDLDVDMLPGHDALFRKILSSGNSIFHGDTVAELALRVIGRMQGGGTIHEH</sequence>
<dbReference type="EMBL" id="JABBWM010000078">
    <property type="protein sequence ID" value="KAG2094659.1"/>
    <property type="molecule type" value="Genomic_DNA"/>
</dbReference>
<dbReference type="AlphaFoldDB" id="A0A9P7JP70"/>
<feature type="chain" id="PRO_5040153564" evidence="1">
    <location>
        <begin position="17"/>
        <end position="603"/>
    </location>
</feature>
<organism evidence="2 3">
    <name type="scientific">Suillus discolor</name>
    <dbReference type="NCBI Taxonomy" id="1912936"/>
    <lineage>
        <taxon>Eukaryota</taxon>
        <taxon>Fungi</taxon>
        <taxon>Dikarya</taxon>
        <taxon>Basidiomycota</taxon>
        <taxon>Agaricomycotina</taxon>
        <taxon>Agaricomycetes</taxon>
        <taxon>Agaricomycetidae</taxon>
        <taxon>Boletales</taxon>
        <taxon>Suillineae</taxon>
        <taxon>Suillaceae</taxon>
        <taxon>Suillus</taxon>
    </lineage>
</organism>
<protein>
    <submittedName>
        <fullName evidence="2">Uncharacterized protein</fullName>
    </submittedName>
</protein>
<reference evidence="2" key="1">
    <citation type="journal article" date="2020" name="New Phytol.">
        <title>Comparative genomics reveals dynamic genome evolution in host specialist ectomycorrhizal fungi.</title>
        <authorList>
            <person name="Lofgren L.A."/>
            <person name="Nguyen N.H."/>
            <person name="Vilgalys R."/>
            <person name="Ruytinx J."/>
            <person name="Liao H.L."/>
            <person name="Branco S."/>
            <person name="Kuo A."/>
            <person name="LaButti K."/>
            <person name="Lipzen A."/>
            <person name="Andreopoulos W."/>
            <person name="Pangilinan J."/>
            <person name="Riley R."/>
            <person name="Hundley H."/>
            <person name="Na H."/>
            <person name="Barry K."/>
            <person name="Grigoriev I.V."/>
            <person name="Stajich J.E."/>
            <person name="Kennedy P.G."/>
        </authorList>
    </citation>
    <scope>NUCLEOTIDE SEQUENCE</scope>
    <source>
        <strain evidence="2">FC423</strain>
    </source>
</reference>
<dbReference type="Proteomes" id="UP000823399">
    <property type="component" value="Unassembled WGS sequence"/>
</dbReference>
<name>A0A9P7JP70_9AGAM</name>
<evidence type="ECO:0000256" key="1">
    <source>
        <dbReference type="SAM" id="SignalP"/>
    </source>
</evidence>
<dbReference type="OrthoDB" id="3269001at2759"/>
<feature type="signal peptide" evidence="1">
    <location>
        <begin position="1"/>
        <end position="16"/>
    </location>
</feature>
<evidence type="ECO:0000313" key="3">
    <source>
        <dbReference type="Proteomes" id="UP000823399"/>
    </source>
</evidence>
<keyword evidence="3" id="KW-1185">Reference proteome</keyword>
<accession>A0A9P7JP70</accession>
<dbReference type="RefSeq" id="XP_041287621.1">
    <property type="nucleotide sequence ID" value="XM_041434215.1"/>
</dbReference>
<gene>
    <name evidence="2" type="ORF">F5147DRAFT_657130</name>
</gene>